<dbReference type="Proteomes" id="UP000500961">
    <property type="component" value="Chromosome"/>
</dbReference>
<dbReference type="InterPro" id="IPR019500">
    <property type="entry name" value="Pep_S46"/>
</dbReference>
<name>A0A7D4CS08_9BACT</name>
<dbReference type="PANTHER" id="PTHR38469">
    <property type="entry name" value="PERIPLASMIC PEPTIDASE SUBFAMILY S1B"/>
    <property type="match status" value="1"/>
</dbReference>
<keyword evidence="9" id="KW-1185">Reference proteome</keyword>
<dbReference type="RefSeq" id="WP_173075172.1">
    <property type="nucleotide sequence ID" value="NZ_CP041345.1"/>
</dbReference>
<dbReference type="GO" id="GO:0070009">
    <property type="term" value="F:serine-type aminopeptidase activity"/>
    <property type="evidence" value="ECO:0007669"/>
    <property type="project" value="UniProtKB-UniRule"/>
</dbReference>
<evidence type="ECO:0000256" key="7">
    <source>
        <dbReference type="RuleBase" id="RU366067"/>
    </source>
</evidence>
<dbReference type="Gene3D" id="2.40.10.10">
    <property type="entry name" value="Trypsin-like serine proteases"/>
    <property type="match status" value="1"/>
</dbReference>
<dbReference type="GO" id="GO:0043171">
    <property type="term" value="P:peptide catabolic process"/>
    <property type="evidence" value="ECO:0007669"/>
    <property type="project" value="UniProtKB-UniRule"/>
</dbReference>
<protein>
    <recommendedName>
        <fullName evidence="7">Dipeptidyl-peptidase</fullName>
        <ecNumber evidence="7">3.4.14.-</ecNumber>
    </recommendedName>
</protein>
<reference evidence="8 9" key="1">
    <citation type="submission" date="2019-07" db="EMBL/GenBank/DDBJ databases">
        <title>Thalassofilum flectens gen. nov., sp. nov., a novel moderate thermophilic anaerobe from a shallow sea hot spring in Kunashir Island (Russia), representing a new family in the order Bacteroidales, and proposal of Thalassofilacea fam. nov.</title>
        <authorList>
            <person name="Kochetkova T.V."/>
            <person name="Podosokorskaya O.A."/>
            <person name="Novikov A."/>
            <person name="Elcheninov A.G."/>
            <person name="Toshchakov S.V."/>
            <person name="Kublanov I.V."/>
        </authorList>
    </citation>
    <scope>NUCLEOTIDE SEQUENCE [LARGE SCALE GENOMIC DNA]</scope>
    <source>
        <strain evidence="8 9">38-H</strain>
    </source>
</reference>
<feature type="chain" id="PRO_5029941550" description="Dipeptidyl-peptidase" evidence="7">
    <location>
        <begin position="21"/>
        <end position="719"/>
    </location>
</feature>
<dbReference type="EC" id="3.4.14.-" evidence="7"/>
<keyword evidence="6 7" id="KW-0720">Serine protease</keyword>
<dbReference type="GO" id="GO:0008239">
    <property type="term" value="F:dipeptidyl-peptidase activity"/>
    <property type="evidence" value="ECO:0007669"/>
    <property type="project" value="UniProtKB-UniRule"/>
</dbReference>
<organism evidence="8 9">
    <name type="scientific">Tenuifilum thalassicum</name>
    <dbReference type="NCBI Taxonomy" id="2590900"/>
    <lineage>
        <taxon>Bacteria</taxon>
        <taxon>Pseudomonadati</taxon>
        <taxon>Bacteroidota</taxon>
        <taxon>Bacteroidia</taxon>
        <taxon>Bacteroidales</taxon>
        <taxon>Tenuifilaceae</taxon>
        <taxon>Tenuifilum</taxon>
    </lineage>
</organism>
<evidence type="ECO:0000256" key="2">
    <source>
        <dbReference type="ARBA" id="ARBA00022438"/>
    </source>
</evidence>
<dbReference type="InterPro" id="IPR043504">
    <property type="entry name" value="Peptidase_S1_PA_chymotrypsin"/>
</dbReference>
<keyword evidence="5 7" id="KW-0378">Hydrolase</keyword>
<dbReference type="InterPro" id="IPR009003">
    <property type="entry name" value="Peptidase_S1_PA"/>
</dbReference>
<feature type="signal peptide" evidence="7">
    <location>
        <begin position="1"/>
        <end position="20"/>
    </location>
</feature>
<evidence type="ECO:0000313" key="9">
    <source>
        <dbReference type="Proteomes" id="UP000500961"/>
    </source>
</evidence>
<keyword evidence="4 7" id="KW-0732">Signal</keyword>
<evidence type="ECO:0000256" key="4">
    <source>
        <dbReference type="ARBA" id="ARBA00022729"/>
    </source>
</evidence>
<evidence type="ECO:0000256" key="1">
    <source>
        <dbReference type="ARBA" id="ARBA00010491"/>
    </source>
</evidence>
<evidence type="ECO:0000256" key="6">
    <source>
        <dbReference type="ARBA" id="ARBA00022825"/>
    </source>
</evidence>
<dbReference type="SUPFAM" id="SSF50494">
    <property type="entry name" value="Trypsin-like serine proteases"/>
    <property type="match status" value="1"/>
</dbReference>
<dbReference type="Pfam" id="PF10459">
    <property type="entry name" value="Peptidase_S46"/>
    <property type="match status" value="1"/>
</dbReference>
<dbReference type="AlphaFoldDB" id="A0A7D4CS08"/>
<keyword evidence="3 7" id="KW-0645">Protease</keyword>
<proteinExistence type="inferred from homology"/>
<dbReference type="KEGG" id="ttz:FHG85_09260"/>
<sequence length="719" mass="81971">MKKKVLLLVLSAVFTFSAIADEGMWIPMLIGKNIPEMQRMGFKLTAEDLYSVNHSSLKDAIVQFGRGCTGELISDQGLLITNHHCGFSSIQSHSTVDNNLLANGFWAKSHADELPNPGLTVRFLVRMDDVTDKVLKNVTTTMTELERAKAIGQVADSLIELAEKEGVGYEAIIRPFYYGNQYFIFVYQVFEDVRLVGAPPETIGKFGGDTDNWVWPRHTGDFSMFRIYADKNNNPAPYSPDNVPYKPKRFLKISTKGIKEGDFTLVYGFPGRTKQYITSHEVNLIINQINPNNIALRDIRLSIFDSFMSKNDTIAIKYASKHARVANAWKKWIGETMGLKRLNAVSKKQELESMFAAWASSKPELNERYGWLLPKFEQLYSELAPLSLIANYRYEAVYGVELIGFASRFEKLINLVLDPKADKDKLEAQKQALIGYSRRFFKDFELAVDREVFAAMMQAYSERVPEQLQPQFLLKVKEQNGNWRQLASQIYSQTAFADSVRVITLLSGIDSITVKEFVNDPVFGIYLDFEDFYRQNIRDRYYEISDSLNVLYRYYVEGLMRMQPDKRFFPDANSTLRIAYGKVGGFAPRDGVVYNYYTTIDGVYEKAQQRNVPDYVAPERLIEFYKKKDFGPYAENGTVPVAFIASNHTTGGNSGSPVLDAEGNLIGVNFDRCWESTMSDVMFDPNYCRNITLDIRYALFIIDKFAGAKNLVDEMEIIN</sequence>
<dbReference type="EMBL" id="CP041345">
    <property type="protein sequence ID" value="QKG80445.1"/>
    <property type="molecule type" value="Genomic_DNA"/>
</dbReference>
<dbReference type="GO" id="GO:0006508">
    <property type="term" value="P:proteolysis"/>
    <property type="evidence" value="ECO:0007669"/>
    <property type="project" value="UniProtKB-KW"/>
</dbReference>
<dbReference type="PANTHER" id="PTHR38469:SF1">
    <property type="entry name" value="PERIPLASMIC PEPTIDASE SUBFAMILY S1B"/>
    <property type="match status" value="1"/>
</dbReference>
<evidence type="ECO:0000256" key="5">
    <source>
        <dbReference type="ARBA" id="ARBA00022801"/>
    </source>
</evidence>
<gene>
    <name evidence="8" type="ORF">FHG85_09260</name>
</gene>
<keyword evidence="2 7" id="KW-0031">Aminopeptidase</keyword>
<comment type="function">
    <text evidence="7">Catalyzes the removal of dipeptides from the N-terminus of oligopeptides.</text>
</comment>
<comment type="similarity">
    <text evidence="1 7">Belongs to the peptidase S46 family.</text>
</comment>
<accession>A0A7D4CS08</accession>
<evidence type="ECO:0000313" key="8">
    <source>
        <dbReference type="EMBL" id="QKG80445.1"/>
    </source>
</evidence>
<evidence type="ECO:0000256" key="3">
    <source>
        <dbReference type="ARBA" id="ARBA00022670"/>
    </source>
</evidence>